<dbReference type="EMBL" id="CP036287">
    <property type="protein sequence ID" value="QDU67509.1"/>
    <property type="molecule type" value="Genomic_DNA"/>
</dbReference>
<gene>
    <name evidence="1" type="ORF">Pla133_25940</name>
</gene>
<name>A0A518BKK7_9BACT</name>
<organism evidence="1 2">
    <name type="scientific">Engelhardtia mirabilis</name>
    <dbReference type="NCBI Taxonomy" id="2528011"/>
    <lineage>
        <taxon>Bacteria</taxon>
        <taxon>Pseudomonadati</taxon>
        <taxon>Planctomycetota</taxon>
        <taxon>Planctomycetia</taxon>
        <taxon>Planctomycetia incertae sedis</taxon>
        <taxon>Engelhardtia</taxon>
    </lineage>
</organism>
<proteinExistence type="predicted"/>
<evidence type="ECO:0000313" key="2">
    <source>
        <dbReference type="Proteomes" id="UP000316921"/>
    </source>
</evidence>
<sequence precursor="true">MDRISGPLFVRRSTSVVARLALIALGLLATGAASCASFGAHRLDQLYYLGVFDPSEQVPPAVYRVRVTGWSAPVSTTNYAAGWVPAAFVDSLGTTLSFHPETRELEFQDKNGTRGDVSLKTGRRMMLFGPEGFREAPADHRLAVVMSSDPSDFFSAIDDALGQLSAAKSLEATSSPEVTRKVTSAVSKALRERSAIESFETELEAGQ</sequence>
<evidence type="ECO:0000313" key="1">
    <source>
        <dbReference type="EMBL" id="QDU67509.1"/>
    </source>
</evidence>
<dbReference type="PROSITE" id="PS51257">
    <property type="entry name" value="PROKAR_LIPOPROTEIN"/>
    <property type="match status" value="1"/>
</dbReference>
<dbReference type="KEGG" id="pbap:Pla133_25940"/>
<dbReference type="AlphaFoldDB" id="A0A518BKK7"/>
<reference evidence="1 2" key="1">
    <citation type="submission" date="2019-02" db="EMBL/GenBank/DDBJ databases">
        <title>Deep-cultivation of Planctomycetes and their phenomic and genomic characterization uncovers novel biology.</title>
        <authorList>
            <person name="Wiegand S."/>
            <person name="Jogler M."/>
            <person name="Boedeker C."/>
            <person name="Pinto D."/>
            <person name="Vollmers J."/>
            <person name="Rivas-Marin E."/>
            <person name="Kohn T."/>
            <person name="Peeters S.H."/>
            <person name="Heuer A."/>
            <person name="Rast P."/>
            <person name="Oberbeckmann S."/>
            <person name="Bunk B."/>
            <person name="Jeske O."/>
            <person name="Meyerdierks A."/>
            <person name="Storesund J.E."/>
            <person name="Kallscheuer N."/>
            <person name="Luecker S."/>
            <person name="Lage O.M."/>
            <person name="Pohl T."/>
            <person name="Merkel B.J."/>
            <person name="Hornburger P."/>
            <person name="Mueller R.-W."/>
            <person name="Bruemmer F."/>
            <person name="Labrenz M."/>
            <person name="Spormann A.M."/>
            <person name="Op den Camp H."/>
            <person name="Overmann J."/>
            <person name="Amann R."/>
            <person name="Jetten M.S.M."/>
            <person name="Mascher T."/>
            <person name="Medema M.H."/>
            <person name="Devos D.P."/>
            <person name="Kaster A.-K."/>
            <person name="Ovreas L."/>
            <person name="Rohde M."/>
            <person name="Galperin M.Y."/>
            <person name="Jogler C."/>
        </authorList>
    </citation>
    <scope>NUCLEOTIDE SEQUENCE [LARGE SCALE GENOMIC DNA]</scope>
    <source>
        <strain evidence="1 2">Pla133</strain>
    </source>
</reference>
<keyword evidence="2" id="KW-1185">Reference proteome</keyword>
<protein>
    <submittedName>
        <fullName evidence="1">Uncharacterized protein</fullName>
    </submittedName>
</protein>
<dbReference type="Proteomes" id="UP000316921">
    <property type="component" value="Chromosome"/>
</dbReference>
<accession>A0A518BKK7</accession>